<evidence type="ECO:0000313" key="4">
    <source>
        <dbReference type="EMBL" id="KAJ4461955.1"/>
    </source>
</evidence>
<evidence type="ECO:0000313" key="5">
    <source>
        <dbReference type="Proteomes" id="UP001141327"/>
    </source>
</evidence>
<protein>
    <recommendedName>
        <fullName evidence="3">RING-type domain-containing protein</fullName>
    </recommendedName>
</protein>
<dbReference type="InterPro" id="IPR001841">
    <property type="entry name" value="Znf_RING"/>
</dbReference>
<evidence type="ECO:0000256" key="2">
    <source>
        <dbReference type="SAM" id="MobiDB-lite"/>
    </source>
</evidence>
<keyword evidence="1" id="KW-0479">Metal-binding</keyword>
<feature type="domain" description="RING-type" evidence="3">
    <location>
        <begin position="25"/>
        <end position="66"/>
    </location>
</feature>
<dbReference type="Gene3D" id="3.30.40.10">
    <property type="entry name" value="Zinc/RING finger domain, C3HC4 (zinc finger)"/>
    <property type="match status" value="2"/>
</dbReference>
<gene>
    <name evidence="4" type="ORF">PAPYR_1656</name>
</gene>
<dbReference type="InterPro" id="IPR013083">
    <property type="entry name" value="Znf_RING/FYVE/PHD"/>
</dbReference>
<dbReference type="SUPFAM" id="SSF57850">
    <property type="entry name" value="RING/U-box"/>
    <property type="match status" value="1"/>
</dbReference>
<keyword evidence="5" id="KW-1185">Reference proteome</keyword>
<dbReference type="PANTHER" id="PTHR10131">
    <property type="entry name" value="TNF RECEPTOR ASSOCIATED FACTOR"/>
    <property type="match status" value="1"/>
</dbReference>
<dbReference type="PROSITE" id="PS50089">
    <property type="entry name" value="ZF_RING_2"/>
    <property type="match status" value="1"/>
</dbReference>
<organism evidence="4 5">
    <name type="scientific">Paratrimastix pyriformis</name>
    <dbReference type="NCBI Taxonomy" id="342808"/>
    <lineage>
        <taxon>Eukaryota</taxon>
        <taxon>Metamonada</taxon>
        <taxon>Preaxostyla</taxon>
        <taxon>Paratrimastigidae</taxon>
        <taxon>Paratrimastix</taxon>
    </lineage>
</organism>
<dbReference type="SUPFAM" id="SSF49599">
    <property type="entry name" value="TRAF domain-like"/>
    <property type="match status" value="1"/>
</dbReference>
<comment type="caution">
    <text evidence="4">The sequence shown here is derived from an EMBL/GenBank/DDBJ whole genome shotgun (WGS) entry which is preliminary data.</text>
</comment>
<reference evidence="4" key="1">
    <citation type="journal article" date="2022" name="bioRxiv">
        <title>Genomics of Preaxostyla Flagellates Illuminates Evolutionary Transitions and the Path Towards Mitochondrial Loss.</title>
        <authorList>
            <person name="Novak L.V.F."/>
            <person name="Treitli S.C."/>
            <person name="Pyrih J."/>
            <person name="Halakuc P."/>
            <person name="Pipaliya S.V."/>
            <person name="Vacek V."/>
            <person name="Brzon O."/>
            <person name="Soukal P."/>
            <person name="Eme L."/>
            <person name="Dacks J.B."/>
            <person name="Karnkowska A."/>
            <person name="Elias M."/>
            <person name="Hampl V."/>
        </authorList>
    </citation>
    <scope>NUCLEOTIDE SEQUENCE</scope>
    <source>
        <strain evidence="4">RCP-MX</strain>
    </source>
</reference>
<evidence type="ECO:0000259" key="3">
    <source>
        <dbReference type="PROSITE" id="PS50089"/>
    </source>
</evidence>
<keyword evidence="1" id="KW-0863">Zinc-finger</keyword>
<sequence>MELQREQEGFPRGLFVQEIPDVMVCPICHGVMRQAVTLLCRGNHKACEVCCERWMKNQPATCPCCRQELAEPHYNRDTSFDSLIQLLPVRCPQHPCEWQGKLADLTRHQTQECSQGEATVCPDCHQPIPRSALDAHRAQCPSALQACPVPGCDAQVARCRLEDHLATTSDLPHMARLQHTTKAALDACRADLERTRAESAAALQRVQGEMDALREQSSFPTATRRPADGERTIPSRDALTRQIQALLARGKGTEPATGCISLRILRWRLEEHFGMDLGPVKETIKEIVCSLAPQ</sequence>
<proteinExistence type="predicted"/>
<name>A0ABQ8UYX0_9EUKA</name>
<dbReference type="PANTHER" id="PTHR10131:SF94">
    <property type="entry name" value="TNF RECEPTOR-ASSOCIATED FACTOR 4"/>
    <property type="match status" value="1"/>
</dbReference>
<evidence type="ECO:0000256" key="1">
    <source>
        <dbReference type="PROSITE-ProRule" id="PRU00175"/>
    </source>
</evidence>
<dbReference type="EMBL" id="JAPMOS010000005">
    <property type="protein sequence ID" value="KAJ4461955.1"/>
    <property type="molecule type" value="Genomic_DNA"/>
</dbReference>
<keyword evidence="1" id="KW-0862">Zinc</keyword>
<accession>A0ABQ8UYX0</accession>
<feature type="region of interest" description="Disordered" evidence="2">
    <location>
        <begin position="212"/>
        <end position="232"/>
    </location>
</feature>
<dbReference type="Proteomes" id="UP001141327">
    <property type="component" value="Unassembled WGS sequence"/>
</dbReference>